<proteinExistence type="inferred from homology"/>
<dbReference type="Gene3D" id="2.60.120.180">
    <property type="match status" value="1"/>
</dbReference>
<keyword evidence="2" id="KW-0119">Carbohydrate metabolism</keyword>
<dbReference type="GO" id="GO:0008810">
    <property type="term" value="F:cellulase activity"/>
    <property type="evidence" value="ECO:0007669"/>
    <property type="project" value="InterPro"/>
</dbReference>
<organism evidence="4 5">
    <name type="scientific">Phytophthora rubi</name>
    <dbReference type="NCBI Taxonomy" id="129364"/>
    <lineage>
        <taxon>Eukaryota</taxon>
        <taxon>Sar</taxon>
        <taxon>Stramenopiles</taxon>
        <taxon>Oomycota</taxon>
        <taxon>Peronosporomycetes</taxon>
        <taxon>Peronosporales</taxon>
        <taxon>Peronosporaceae</taxon>
        <taxon>Phytophthora</taxon>
    </lineage>
</organism>
<dbReference type="InterPro" id="IPR013319">
    <property type="entry name" value="GH11/12"/>
</dbReference>
<dbReference type="PANTHER" id="PTHR34002">
    <property type="entry name" value="BLR1656 PROTEIN"/>
    <property type="match status" value="1"/>
</dbReference>
<evidence type="ECO:0000256" key="2">
    <source>
        <dbReference type="RuleBase" id="RU361163"/>
    </source>
</evidence>
<dbReference type="SUPFAM" id="SSF49899">
    <property type="entry name" value="Concanavalin A-like lectins/glucanases"/>
    <property type="match status" value="1"/>
</dbReference>
<name>A0A6A4CLD5_9STRA</name>
<sequence length="342" mass="35916">MIDRDSTRVTLLSRIIPQTTCSRQQEERHGPHGVVIPNRIGSPPQNQPESPPLSSTELKCLAASQGCRCRALKKKALYRLRHASASNTQHIYGGAGAISRTGKPIASTTIAGTQWSVYKGPNGSMMVYSFVACKQVENFEGDLMEFFNYLVMDQGFKTSQFLIKVECGTEPFVGNDVTMTVSKYSATVNTSGGSSTPTQSGDSSSSTEQTTTAPATSRTGSSAEQTTPAPADPFHGLVAGSSEEQTPSTGSSTEQTTDAPAASNADSSEEAPSSGSSEETPVESSTGSSVDTPATSDAGSVDYFLGRIPVCSAVWVGDSNTNLKCLSMSSEASERPFATEAK</sequence>
<feature type="compositionally biased region" description="Low complexity" evidence="3">
    <location>
        <begin position="270"/>
        <end position="279"/>
    </location>
</feature>
<dbReference type="Pfam" id="PF01670">
    <property type="entry name" value="Glyco_hydro_12"/>
    <property type="match status" value="1"/>
</dbReference>
<comment type="similarity">
    <text evidence="1 2">Belongs to the glycosyl hydrolase 12 (cellulase H) family.</text>
</comment>
<protein>
    <submittedName>
        <fullName evidence="4">Uncharacterized protein</fullName>
    </submittedName>
</protein>
<feature type="compositionally biased region" description="Polar residues" evidence="3">
    <location>
        <begin position="282"/>
        <end position="296"/>
    </location>
</feature>
<feature type="non-terminal residue" evidence="4">
    <location>
        <position position="342"/>
    </location>
</feature>
<feature type="compositionally biased region" description="Polar residues" evidence="3">
    <location>
        <begin position="242"/>
        <end position="258"/>
    </location>
</feature>
<feature type="region of interest" description="Disordered" evidence="3">
    <location>
        <begin position="188"/>
        <end position="296"/>
    </location>
</feature>
<keyword evidence="2" id="KW-0624">Polysaccharide degradation</keyword>
<keyword evidence="5" id="KW-1185">Reference proteome</keyword>
<feature type="region of interest" description="Disordered" evidence="3">
    <location>
        <begin position="20"/>
        <end position="54"/>
    </location>
</feature>
<dbReference type="PANTHER" id="PTHR34002:SF9">
    <property type="entry name" value="XYLOGLUCAN-SPECIFIC ENDO-BETA-1,4-GLUCANASE A"/>
    <property type="match status" value="1"/>
</dbReference>
<gene>
    <name evidence="4" type="ORF">PR003_g25061</name>
</gene>
<dbReference type="InterPro" id="IPR013320">
    <property type="entry name" value="ConA-like_dom_sf"/>
</dbReference>
<comment type="caution">
    <text evidence="4">The sequence shown here is derived from an EMBL/GenBank/DDBJ whole genome shotgun (WGS) entry which is preliminary data.</text>
</comment>
<evidence type="ECO:0000256" key="1">
    <source>
        <dbReference type="ARBA" id="ARBA00005519"/>
    </source>
</evidence>
<dbReference type="GO" id="GO:0000272">
    <property type="term" value="P:polysaccharide catabolic process"/>
    <property type="evidence" value="ECO:0007669"/>
    <property type="project" value="UniProtKB-KW"/>
</dbReference>
<dbReference type="EMBL" id="QXFT01002931">
    <property type="protein sequence ID" value="KAE9291330.1"/>
    <property type="molecule type" value="Genomic_DNA"/>
</dbReference>
<dbReference type="Proteomes" id="UP000434957">
    <property type="component" value="Unassembled WGS sequence"/>
</dbReference>
<keyword evidence="2" id="KW-0326">Glycosidase</keyword>
<feature type="compositionally biased region" description="Low complexity" evidence="3">
    <location>
        <begin position="190"/>
        <end position="222"/>
    </location>
</feature>
<evidence type="ECO:0000256" key="3">
    <source>
        <dbReference type="SAM" id="MobiDB-lite"/>
    </source>
</evidence>
<accession>A0A6A4CLD5</accession>
<dbReference type="AlphaFoldDB" id="A0A6A4CLD5"/>
<keyword evidence="2" id="KW-0378">Hydrolase</keyword>
<dbReference type="InterPro" id="IPR002594">
    <property type="entry name" value="GH12"/>
</dbReference>
<reference evidence="4 5" key="1">
    <citation type="submission" date="2018-08" db="EMBL/GenBank/DDBJ databases">
        <title>Genomic investigation of the strawberry pathogen Phytophthora fragariae indicates pathogenicity is determined by transcriptional variation in three key races.</title>
        <authorList>
            <person name="Adams T.M."/>
            <person name="Armitage A.D."/>
            <person name="Sobczyk M.K."/>
            <person name="Bates H.J."/>
            <person name="Dunwell J.M."/>
            <person name="Nellist C.F."/>
            <person name="Harrison R.J."/>
        </authorList>
    </citation>
    <scope>NUCLEOTIDE SEQUENCE [LARGE SCALE GENOMIC DNA]</scope>
    <source>
        <strain evidence="4 5">SCRP333</strain>
    </source>
</reference>
<evidence type="ECO:0000313" key="5">
    <source>
        <dbReference type="Proteomes" id="UP000434957"/>
    </source>
</evidence>
<evidence type="ECO:0000313" key="4">
    <source>
        <dbReference type="EMBL" id="KAE9291330.1"/>
    </source>
</evidence>